<accession>A0AA89B659</accession>
<feature type="domain" description="Aminotransferase-like plant mobile" evidence="1">
    <location>
        <begin position="105"/>
        <end position="186"/>
    </location>
</feature>
<dbReference type="Pfam" id="PF10536">
    <property type="entry name" value="PMD"/>
    <property type="match status" value="2"/>
</dbReference>
<dbReference type="PANTHER" id="PTHR46033">
    <property type="entry name" value="PROTEIN MAIN-LIKE 2"/>
    <property type="match status" value="1"/>
</dbReference>
<name>A0AA89B659_9ASTE</name>
<reference evidence="2" key="1">
    <citation type="submission" date="2022-12" db="EMBL/GenBank/DDBJ databases">
        <title>Draft genome assemblies for two species of Escallonia (Escalloniales).</title>
        <authorList>
            <person name="Chanderbali A."/>
            <person name="Dervinis C."/>
            <person name="Anghel I."/>
            <person name="Soltis D."/>
            <person name="Soltis P."/>
            <person name="Zapata F."/>
        </authorList>
    </citation>
    <scope>NUCLEOTIDE SEQUENCE</scope>
    <source>
        <strain evidence="2">UCBG64.0493</strain>
        <tissue evidence="2">Leaf</tissue>
    </source>
</reference>
<sequence>MVPPNGGTPPLRTAHFLNPTATSVQDIQTPSPIFATPSSSKKEITPVEVRFRGRPFQQKNWKTWLDKLQPQHESTWKKAEIYDAILTSIYDIKSDGDLRDVSRDQCLHFPWGEATITLEDMMVLGGYSVLGESKNLTKAYREACTFKYGRTQPPTYSAWMNQFMGSGSSIKHKAFLVLWLSKYFFPLVLRGFSPHCSSSICRDANCSCSKNKLGTVTLWAPFHLVQLWAWERFGTLCPKPNPINCGELRSARWHKLGKLKVDNVRDAIDYVGECFQWHPYAAVAKSEGVLARCCRASELVGVDDCIEQYLPHRVAMQVGLDQDIPGYFTRCNETPEVAWGNYNRPIIDEKLYIPPRLVQSDVTDRYSKWWRETMLASGLGKEGR</sequence>
<keyword evidence="3" id="KW-1185">Reference proteome</keyword>
<dbReference type="InterPro" id="IPR019557">
    <property type="entry name" value="AminoTfrase-like_pln_mobile"/>
</dbReference>
<organism evidence="2 3">
    <name type="scientific">Escallonia herrerae</name>
    <dbReference type="NCBI Taxonomy" id="1293975"/>
    <lineage>
        <taxon>Eukaryota</taxon>
        <taxon>Viridiplantae</taxon>
        <taxon>Streptophyta</taxon>
        <taxon>Embryophyta</taxon>
        <taxon>Tracheophyta</taxon>
        <taxon>Spermatophyta</taxon>
        <taxon>Magnoliopsida</taxon>
        <taxon>eudicotyledons</taxon>
        <taxon>Gunneridae</taxon>
        <taxon>Pentapetalae</taxon>
        <taxon>asterids</taxon>
        <taxon>campanulids</taxon>
        <taxon>Escalloniales</taxon>
        <taxon>Escalloniaceae</taxon>
        <taxon>Escallonia</taxon>
    </lineage>
</organism>
<feature type="domain" description="Aminotransferase-like plant mobile" evidence="1">
    <location>
        <begin position="212"/>
        <end position="371"/>
    </location>
</feature>
<dbReference type="GO" id="GO:0010073">
    <property type="term" value="P:meristem maintenance"/>
    <property type="evidence" value="ECO:0007669"/>
    <property type="project" value="InterPro"/>
</dbReference>
<dbReference type="InterPro" id="IPR044824">
    <property type="entry name" value="MAIN-like"/>
</dbReference>
<gene>
    <name evidence="2" type="ORF">RJ639_042534</name>
</gene>
<evidence type="ECO:0000259" key="1">
    <source>
        <dbReference type="Pfam" id="PF10536"/>
    </source>
</evidence>
<dbReference type="EMBL" id="JAVXUP010000518">
    <property type="protein sequence ID" value="KAK3026042.1"/>
    <property type="molecule type" value="Genomic_DNA"/>
</dbReference>
<proteinExistence type="predicted"/>
<dbReference type="PANTHER" id="PTHR46033:SF80">
    <property type="entry name" value="PROTEIN MAIN-LIKE 2-LIKE"/>
    <property type="match status" value="1"/>
</dbReference>
<dbReference type="AlphaFoldDB" id="A0AA89B659"/>
<evidence type="ECO:0000313" key="2">
    <source>
        <dbReference type="EMBL" id="KAK3026042.1"/>
    </source>
</evidence>
<comment type="caution">
    <text evidence="2">The sequence shown here is derived from an EMBL/GenBank/DDBJ whole genome shotgun (WGS) entry which is preliminary data.</text>
</comment>
<evidence type="ECO:0000313" key="3">
    <source>
        <dbReference type="Proteomes" id="UP001188597"/>
    </source>
</evidence>
<protein>
    <recommendedName>
        <fullName evidence="1">Aminotransferase-like plant mobile domain-containing protein</fullName>
    </recommendedName>
</protein>
<dbReference type="Proteomes" id="UP001188597">
    <property type="component" value="Unassembled WGS sequence"/>
</dbReference>